<sequence>MGWMWVSNDLKRDKDDNEETISKSSSTTKPSFSSLQSSSLLLSKNNEDAEKQFEALFFDTPRDPIAKDETNHQKNSSISQANIKSAANSVPSPNADHQKSISEQLLPTDMSCREAFDSAFYCNSLGGSFNHLYRYGTARSCSEHWSKFWLCMRIRTYDDESKKKSIQDYYRKMENKKYGERGTSSEDIWTSRDQLVERGTAFRVIENEEWDKTDEEWQNAALEMRMRIVEAAESSRK</sequence>
<dbReference type="AlphaFoldDB" id="A0A2S4PN65"/>
<proteinExistence type="predicted"/>
<gene>
    <name evidence="2" type="ORF">EPUL_005356</name>
</gene>
<protein>
    <recommendedName>
        <fullName evidence="4">Early meiotic induction protein 1</fullName>
    </recommendedName>
</protein>
<name>A0A2S4PN65_9PEZI</name>
<dbReference type="PANTHER" id="PTHR28052:SF1">
    <property type="entry name" value="UPF0545 PROTEIN C22ORF39"/>
    <property type="match status" value="1"/>
</dbReference>
<dbReference type="OrthoDB" id="2017405at2759"/>
<evidence type="ECO:0000256" key="1">
    <source>
        <dbReference type="SAM" id="MobiDB-lite"/>
    </source>
</evidence>
<comment type="caution">
    <text evidence="2">The sequence shown here is derived from an EMBL/GenBank/DDBJ whole genome shotgun (WGS) entry which is preliminary data.</text>
</comment>
<evidence type="ECO:0000313" key="3">
    <source>
        <dbReference type="Proteomes" id="UP000237438"/>
    </source>
</evidence>
<evidence type="ECO:0000313" key="2">
    <source>
        <dbReference type="EMBL" id="POS83467.1"/>
    </source>
</evidence>
<dbReference type="STRING" id="225359.A0A2S4PN65"/>
<feature type="compositionally biased region" description="Low complexity" evidence="1">
    <location>
        <begin position="22"/>
        <end position="37"/>
    </location>
</feature>
<accession>A0A2S4PN65</accession>
<dbReference type="EMBL" id="PEDP01001565">
    <property type="protein sequence ID" value="POS83467.1"/>
    <property type="molecule type" value="Genomic_DNA"/>
</dbReference>
<dbReference type="Proteomes" id="UP000237438">
    <property type="component" value="Unassembled WGS sequence"/>
</dbReference>
<dbReference type="InterPro" id="IPR021475">
    <property type="entry name" value="Pants/Emi1-like"/>
</dbReference>
<dbReference type="Pfam" id="PF11326">
    <property type="entry name" value="PANTS-like"/>
    <property type="match status" value="1"/>
</dbReference>
<dbReference type="PANTHER" id="PTHR28052">
    <property type="entry name" value="UPF0545 PROTEIN C22ORF39"/>
    <property type="match status" value="1"/>
</dbReference>
<feature type="region of interest" description="Disordered" evidence="1">
    <location>
        <begin position="1"/>
        <end position="37"/>
    </location>
</feature>
<evidence type="ECO:0008006" key="4">
    <source>
        <dbReference type="Google" id="ProtNLM"/>
    </source>
</evidence>
<reference evidence="2 3" key="1">
    <citation type="submission" date="2017-10" db="EMBL/GenBank/DDBJ databases">
        <title>Development of genomic resources for the powdery mildew, Erysiphe pulchra.</title>
        <authorList>
            <person name="Wadl P.A."/>
            <person name="Mack B.M."/>
            <person name="Moore G."/>
            <person name="Beltz S.B."/>
        </authorList>
    </citation>
    <scope>NUCLEOTIDE SEQUENCE [LARGE SCALE GENOMIC DNA]</scope>
    <source>
        <strain evidence="2">Cflorida</strain>
    </source>
</reference>
<keyword evidence="3" id="KW-1185">Reference proteome</keyword>
<organism evidence="2 3">
    <name type="scientific">Erysiphe pulchra</name>
    <dbReference type="NCBI Taxonomy" id="225359"/>
    <lineage>
        <taxon>Eukaryota</taxon>
        <taxon>Fungi</taxon>
        <taxon>Dikarya</taxon>
        <taxon>Ascomycota</taxon>
        <taxon>Pezizomycotina</taxon>
        <taxon>Leotiomycetes</taxon>
        <taxon>Erysiphales</taxon>
        <taxon>Erysiphaceae</taxon>
        <taxon>Erysiphe</taxon>
    </lineage>
</organism>